<protein>
    <recommendedName>
        <fullName evidence="2">Anti sigma-E protein RseA N-terminal domain-containing protein</fullName>
    </recommendedName>
</protein>
<accession>A0A423Q2L6</accession>
<feature type="region of interest" description="Disordered" evidence="1">
    <location>
        <begin position="128"/>
        <end position="161"/>
    </location>
</feature>
<comment type="caution">
    <text evidence="3">The sequence shown here is derived from an EMBL/GenBank/DDBJ whole genome shotgun (WGS) entry which is preliminary data.</text>
</comment>
<dbReference type="RefSeq" id="WP_123656706.1">
    <property type="nucleotide sequence ID" value="NZ_AYKG01000001.1"/>
</dbReference>
<dbReference type="EMBL" id="AYKG01000001">
    <property type="protein sequence ID" value="ROO32912.1"/>
    <property type="molecule type" value="Genomic_DNA"/>
</dbReference>
<sequence length="257" mass="27045">MNERLSAFLDGEASSDDIEAVLAQLLRDETARDSWSRQNWIRTTLRAAETEKPIALDLGFSNRVMQAIESEDQRETVVPMVTSASTAPSTATRSRRRLGSRAWQGMAGMGMAAAVAGVVFVSASPFGQSGRSTSAGTVATTNPSSARTSRNVATSSADTAAATRGARTGFGSAQWNDQLVDFGTVRAANASSSASVRNVSAQASTSASDRWSVNDPAVREELNGYLVDHNGMARGYGMSSTTPAYVRVATYGQGATQ</sequence>
<dbReference type="PANTHER" id="PTHR38104">
    <property type="match status" value="1"/>
</dbReference>
<dbReference type="AlphaFoldDB" id="A0A423Q2L6"/>
<dbReference type="SUPFAM" id="SSF89069">
    <property type="entry name" value="N-terminal, cytoplasmic domain of anti-sigmaE factor RseA"/>
    <property type="match status" value="1"/>
</dbReference>
<dbReference type="OrthoDB" id="5298512at2"/>
<feature type="region of interest" description="Disordered" evidence="1">
    <location>
        <begin position="193"/>
        <end position="212"/>
    </location>
</feature>
<dbReference type="InterPro" id="IPR005572">
    <property type="entry name" value="Anti-sigma_E_RseA_N"/>
</dbReference>
<dbReference type="GO" id="GO:0016989">
    <property type="term" value="F:sigma factor antagonist activity"/>
    <property type="evidence" value="ECO:0007669"/>
    <property type="project" value="InterPro"/>
</dbReference>
<name>A0A423Q2L6_9GAMM</name>
<gene>
    <name evidence="3" type="ORF">SAJA_00580</name>
</gene>
<feature type="compositionally biased region" description="Low complexity" evidence="1">
    <location>
        <begin position="193"/>
        <end position="204"/>
    </location>
</feature>
<feature type="compositionally biased region" description="Polar residues" evidence="1">
    <location>
        <begin position="128"/>
        <end position="152"/>
    </location>
</feature>
<reference evidence="3 4" key="1">
    <citation type="submission" date="2013-10" db="EMBL/GenBank/DDBJ databases">
        <title>Salinisphaera japonica YTM-1 Genome Sequencing.</title>
        <authorList>
            <person name="Lai Q."/>
            <person name="Li C."/>
            <person name="Shao Z."/>
        </authorList>
    </citation>
    <scope>NUCLEOTIDE SEQUENCE [LARGE SCALE GENOMIC DNA]</scope>
    <source>
        <strain evidence="3 4">YTM-1</strain>
    </source>
</reference>
<keyword evidence="4" id="KW-1185">Reference proteome</keyword>
<dbReference type="InterPro" id="IPR036147">
    <property type="entry name" value="Anti-sigma_E_RseA_N_sf"/>
</dbReference>
<dbReference type="InterPro" id="IPR052383">
    <property type="entry name" value="Anti-sigma-E_RseA-like"/>
</dbReference>
<dbReference type="Gene3D" id="1.10.10.880">
    <property type="entry name" value="Anti sigma-E protein RseA, N-terminal domain"/>
    <property type="match status" value="1"/>
</dbReference>
<proteinExistence type="predicted"/>
<dbReference type="Pfam" id="PF03872">
    <property type="entry name" value="RseA_N"/>
    <property type="match status" value="1"/>
</dbReference>
<dbReference type="PANTHER" id="PTHR38104:SF1">
    <property type="entry name" value="ANTI-SIGMA-E FACTOR RSEA"/>
    <property type="match status" value="1"/>
</dbReference>
<evidence type="ECO:0000313" key="3">
    <source>
        <dbReference type="EMBL" id="ROO32912.1"/>
    </source>
</evidence>
<dbReference type="Proteomes" id="UP000285310">
    <property type="component" value="Unassembled WGS sequence"/>
</dbReference>
<feature type="domain" description="Anti sigma-E protein RseA N-terminal" evidence="2">
    <location>
        <begin position="2"/>
        <end position="91"/>
    </location>
</feature>
<organism evidence="3 4">
    <name type="scientific">Salinisphaera japonica YTM-1</name>
    <dbReference type="NCBI Taxonomy" id="1209778"/>
    <lineage>
        <taxon>Bacteria</taxon>
        <taxon>Pseudomonadati</taxon>
        <taxon>Pseudomonadota</taxon>
        <taxon>Gammaproteobacteria</taxon>
        <taxon>Salinisphaerales</taxon>
        <taxon>Salinisphaeraceae</taxon>
        <taxon>Salinisphaera</taxon>
    </lineage>
</organism>
<evidence type="ECO:0000313" key="4">
    <source>
        <dbReference type="Proteomes" id="UP000285310"/>
    </source>
</evidence>
<evidence type="ECO:0000256" key="1">
    <source>
        <dbReference type="SAM" id="MobiDB-lite"/>
    </source>
</evidence>
<evidence type="ECO:0000259" key="2">
    <source>
        <dbReference type="Pfam" id="PF03872"/>
    </source>
</evidence>
<dbReference type="InParanoid" id="A0A423Q2L6"/>
<dbReference type="CDD" id="cd16328">
    <property type="entry name" value="RseA_N"/>
    <property type="match status" value="1"/>
</dbReference>